<accession>A0ABU9AX43</accession>
<dbReference type="Proteomes" id="UP001371305">
    <property type="component" value="Unassembled WGS sequence"/>
</dbReference>
<evidence type="ECO:0000313" key="2">
    <source>
        <dbReference type="EMBL" id="MEK7952118.1"/>
    </source>
</evidence>
<gene>
    <name evidence="2" type="ORF">WKV53_16520</name>
</gene>
<dbReference type="EMBL" id="JBBUKT010000006">
    <property type="protein sequence ID" value="MEK7952118.1"/>
    <property type="molecule type" value="Genomic_DNA"/>
</dbReference>
<evidence type="ECO:0000313" key="3">
    <source>
        <dbReference type="Proteomes" id="UP001371305"/>
    </source>
</evidence>
<comment type="caution">
    <text evidence="2">The sequence shown here is derived from an EMBL/GenBank/DDBJ whole genome shotgun (WGS) entry which is preliminary data.</text>
</comment>
<keyword evidence="3" id="KW-1185">Reference proteome</keyword>
<organism evidence="2 3">
    <name type="scientific">Luteolibacter soli</name>
    <dbReference type="NCBI Taxonomy" id="3135280"/>
    <lineage>
        <taxon>Bacteria</taxon>
        <taxon>Pseudomonadati</taxon>
        <taxon>Verrucomicrobiota</taxon>
        <taxon>Verrucomicrobiia</taxon>
        <taxon>Verrucomicrobiales</taxon>
        <taxon>Verrucomicrobiaceae</taxon>
        <taxon>Luteolibacter</taxon>
    </lineage>
</organism>
<feature type="domain" description="MoxR-vWA-beta-propeller ternary system" evidence="1">
    <location>
        <begin position="17"/>
        <end position="188"/>
    </location>
</feature>
<proteinExistence type="predicted"/>
<sequence length="199" mass="21848">MPPGREWSKVVTAAANDAGERQQAIQLLAGWHREAVLDLSGPPLPFHPAAAWWGAVMLFRAACLVCFREMEVTDIVALLRREPLPDSQDPAAHFSADLCLRHWPDLYRMARARSEDDPLVKAMHDLAKEIPLSAPGMHLAVEHPVLTHTGLRQAYAERALERADTTCLAQPAIASFVRSKLGAYTSELGRGLLSPATES</sequence>
<name>A0ABU9AX43_9BACT</name>
<reference evidence="2 3" key="1">
    <citation type="submission" date="2024-04" db="EMBL/GenBank/DDBJ databases">
        <title>Luteolibacter sp. isolated from soil.</title>
        <authorList>
            <person name="An J."/>
        </authorList>
    </citation>
    <scope>NUCLEOTIDE SEQUENCE [LARGE SCALE GENOMIC DNA]</scope>
    <source>
        <strain evidence="2 3">Y139</strain>
    </source>
</reference>
<evidence type="ECO:0000259" key="1">
    <source>
        <dbReference type="Pfam" id="PF19920"/>
    </source>
</evidence>
<protein>
    <recommendedName>
        <fullName evidence="1">MoxR-vWA-beta-propeller ternary system domain-containing protein</fullName>
    </recommendedName>
</protein>
<dbReference type="InterPro" id="IPR045549">
    <property type="entry name" value="bpX4"/>
</dbReference>
<dbReference type="Pfam" id="PF19920">
    <property type="entry name" value="bpX4"/>
    <property type="match status" value="1"/>
</dbReference>